<dbReference type="PANTHER" id="PTHR23252">
    <property type="entry name" value="INTIMAL THICKNESS RECEPTOR-RELATED"/>
    <property type="match status" value="1"/>
</dbReference>
<accession>A0AA36H1E8</accession>
<evidence type="ECO:0000256" key="1">
    <source>
        <dbReference type="SAM" id="Phobius"/>
    </source>
</evidence>
<comment type="caution">
    <text evidence="3">The sequence shown here is derived from an EMBL/GenBank/DDBJ whole genome shotgun (WGS) entry which is preliminary data.</text>
</comment>
<sequence>MSELESEKEPIPLDRPYPRVLVPFLPGLFAIRHSCKMPQETSPINIDEKTTYNNSVASVSFRYQTLPSITIPIQRTIALKKMMTGLLPLSVSRLASLSRCGFAAAASTPAAQKNLNPEELRLTFASPDMAFYNNAVLKQVDVSTLAGMVAVLGDHVPTIDVRDHLFQCGLLTVNYIIGCQLSFRRLYHNAYRISTQSLLLDVCGLSMMVIAYGSYALDGVGFPFLKLMAELFRGFAQMFFIFMVLLLARGQNVTKMKLAKMDNISLFCLTSFFITSYIGMLFWEIWEF</sequence>
<dbReference type="InterPro" id="IPR019336">
    <property type="entry name" value="GPR180/TMEM145_TM"/>
</dbReference>
<feature type="transmembrane region" description="Helical" evidence="1">
    <location>
        <begin position="264"/>
        <end position="286"/>
    </location>
</feature>
<evidence type="ECO:0000313" key="4">
    <source>
        <dbReference type="Proteomes" id="UP001176961"/>
    </source>
</evidence>
<dbReference type="Proteomes" id="UP001176961">
    <property type="component" value="Unassembled WGS sequence"/>
</dbReference>
<dbReference type="EMBL" id="CATQJL010000305">
    <property type="protein sequence ID" value="CAJ0601868.1"/>
    <property type="molecule type" value="Genomic_DNA"/>
</dbReference>
<dbReference type="GO" id="GO:0019236">
    <property type="term" value="P:response to pheromone"/>
    <property type="evidence" value="ECO:0007669"/>
    <property type="project" value="InterPro"/>
</dbReference>
<dbReference type="InterPro" id="IPR036771">
    <property type="entry name" value="ATPsynth_dsu/esu_N"/>
</dbReference>
<proteinExistence type="predicted"/>
<name>A0AA36H1E8_CYLNA</name>
<gene>
    <name evidence="3" type="ORF">CYNAS_LOCUS13851</name>
</gene>
<organism evidence="3 4">
    <name type="scientific">Cylicocyclus nassatus</name>
    <name type="common">Nematode worm</name>
    <dbReference type="NCBI Taxonomy" id="53992"/>
    <lineage>
        <taxon>Eukaryota</taxon>
        <taxon>Metazoa</taxon>
        <taxon>Ecdysozoa</taxon>
        <taxon>Nematoda</taxon>
        <taxon>Chromadorea</taxon>
        <taxon>Rhabditida</taxon>
        <taxon>Rhabditina</taxon>
        <taxon>Rhabditomorpha</taxon>
        <taxon>Strongyloidea</taxon>
        <taxon>Strongylidae</taxon>
        <taxon>Cylicocyclus</taxon>
    </lineage>
</organism>
<evidence type="ECO:0000259" key="2">
    <source>
        <dbReference type="Pfam" id="PF10192"/>
    </source>
</evidence>
<feature type="transmembrane region" description="Helical" evidence="1">
    <location>
        <begin position="235"/>
        <end position="252"/>
    </location>
</feature>
<dbReference type="InterPro" id="IPR047831">
    <property type="entry name" value="GPR180/TMEM145"/>
</dbReference>
<keyword evidence="4" id="KW-1185">Reference proteome</keyword>
<keyword evidence="1" id="KW-0812">Transmembrane</keyword>
<keyword evidence="1" id="KW-0472">Membrane</keyword>
<feature type="domain" description="GPR180/TMEM145 transmembrane" evidence="2">
    <location>
        <begin position="170"/>
        <end position="284"/>
    </location>
</feature>
<dbReference type="Gene3D" id="2.60.15.10">
    <property type="entry name" value="F0F1 ATP synthase delta/epsilon subunit, N-terminal"/>
    <property type="match status" value="1"/>
</dbReference>
<evidence type="ECO:0000313" key="3">
    <source>
        <dbReference type="EMBL" id="CAJ0601868.1"/>
    </source>
</evidence>
<dbReference type="PANTHER" id="PTHR23252:SF24">
    <property type="entry name" value="TRANSMEMBRANE PROTEIN 145"/>
    <property type="match status" value="1"/>
</dbReference>
<feature type="transmembrane region" description="Helical" evidence="1">
    <location>
        <begin position="198"/>
        <end position="215"/>
    </location>
</feature>
<dbReference type="GO" id="GO:0007186">
    <property type="term" value="P:G protein-coupled receptor signaling pathway"/>
    <property type="evidence" value="ECO:0007669"/>
    <property type="project" value="InterPro"/>
</dbReference>
<protein>
    <recommendedName>
        <fullName evidence="2">GPR180/TMEM145 transmembrane domain-containing protein</fullName>
    </recommendedName>
</protein>
<dbReference type="AlphaFoldDB" id="A0AA36H1E8"/>
<dbReference type="Pfam" id="PF10192">
    <property type="entry name" value="GPR180-TMEM145_TM"/>
    <property type="match status" value="1"/>
</dbReference>
<keyword evidence="1" id="KW-1133">Transmembrane helix</keyword>
<reference evidence="3" key="1">
    <citation type="submission" date="2023-07" db="EMBL/GenBank/DDBJ databases">
        <authorList>
            <consortium name="CYATHOMIX"/>
        </authorList>
    </citation>
    <scope>NUCLEOTIDE SEQUENCE</scope>
    <source>
        <strain evidence="3">N/A</strain>
    </source>
</reference>